<dbReference type="PANTHER" id="PTHR34825">
    <property type="entry name" value="CONSERVED PROTEIN, WITH A WEAK D-GALACTARATE DEHYDRATASE/ALTRONATE HYDROLASE DOMAIN"/>
    <property type="match status" value="1"/>
</dbReference>
<name>U6R7P2_9BACT</name>
<reference evidence="1 2" key="1">
    <citation type="submission" date="2013-04" db="EMBL/GenBank/DDBJ databases">
        <title>The Genome Sequence of Bacteroides massiliensis DSM 17679.</title>
        <authorList>
            <consortium name="The Broad Institute Genomics Platform"/>
            <person name="Earl A."/>
            <person name="Ward D."/>
            <person name="Feldgarden M."/>
            <person name="Gevers D."/>
            <person name="Martens E."/>
            <person name="Fenner L."/>
            <person name="Roux V."/>
            <person name="Mallet M.N."/>
            <person name="Raoult D."/>
            <person name="Walker B."/>
            <person name="Young S."/>
            <person name="Zeng Q."/>
            <person name="Gargeya S."/>
            <person name="Fitzgerald M."/>
            <person name="Haas B."/>
            <person name="Abouelleil A."/>
            <person name="Allen A.W."/>
            <person name="Alvarado L."/>
            <person name="Arachchi H.M."/>
            <person name="Berlin A.M."/>
            <person name="Chapman S.B."/>
            <person name="Gainer-Dewar J."/>
            <person name="Goldberg J."/>
            <person name="Griggs A."/>
            <person name="Gujja S."/>
            <person name="Hansen M."/>
            <person name="Howarth C."/>
            <person name="Imamovic A."/>
            <person name="Ireland A."/>
            <person name="Larimer J."/>
            <person name="McCowan C."/>
            <person name="Murphy C."/>
            <person name="Pearson M."/>
            <person name="Poon T.W."/>
            <person name="Priest M."/>
            <person name="Roberts A."/>
            <person name="Saif S."/>
            <person name="Shea T."/>
            <person name="Sisk P."/>
            <person name="Sykes S."/>
            <person name="Wortman J."/>
            <person name="Nusbaum C."/>
            <person name="Birren B."/>
        </authorList>
    </citation>
    <scope>NUCLEOTIDE SEQUENCE [LARGE SCALE GENOMIC DNA]</scope>
    <source>
        <strain evidence="2">B84634 / Timone 84634 / DSM 17679 / JCM 13223</strain>
    </source>
</reference>
<dbReference type="eggNOG" id="COG1672">
    <property type="taxonomic scope" value="Bacteria"/>
</dbReference>
<dbReference type="EMBL" id="AQHY01000040">
    <property type="protein sequence ID" value="EOA52254.1"/>
    <property type="molecule type" value="Genomic_DNA"/>
</dbReference>
<sequence>MIYQSGYLTIKGYDERFGIYRLGFPNREVEVGDYDSFFRRLQSFFADTPYEMVRELELHYQNVLFIVFKLVGFYVKVEYHTVRGRVDLVLQTDRFIYVMEFKLDGTAEEALRQINEKRYAQPFELDGRKLFKVGVNFSAETRNIEKWIVEE</sequence>
<evidence type="ECO:0008006" key="3">
    <source>
        <dbReference type="Google" id="ProtNLM"/>
    </source>
</evidence>
<accession>U6R7P2</accession>
<dbReference type="Pfam" id="PF08011">
    <property type="entry name" value="PDDEXK_9"/>
    <property type="match status" value="1"/>
</dbReference>
<dbReference type="OrthoDB" id="9776605at2"/>
<organism evidence="1 2">
    <name type="scientific">Phocaeicola massiliensis B84634 = Timone 84634 = DSM 17679 = JCM 13223</name>
    <dbReference type="NCBI Taxonomy" id="1121098"/>
    <lineage>
        <taxon>Bacteria</taxon>
        <taxon>Pseudomonadati</taxon>
        <taxon>Bacteroidota</taxon>
        <taxon>Bacteroidia</taxon>
        <taxon>Bacteroidales</taxon>
        <taxon>Bacteroidaceae</taxon>
        <taxon>Phocaeicola</taxon>
    </lineage>
</organism>
<dbReference type="Proteomes" id="UP000017831">
    <property type="component" value="Unassembled WGS sequence"/>
</dbReference>
<dbReference type="HOGENOM" id="CLU_021114_5_0_10"/>
<proteinExistence type="predicted"/>
<dbReference type="InterPro" id="IPR012547">
    <property type="entry name" value="PDDEXK_9"/>
</dbReference>
<dbReference type="STRING" id="1121098.HMPREF1534_03680"/>
<dbReference type="PATRIC" id="fig|1121098.3.peg.3759"/>
<evidence type="ECO:0000313" key="2">
    <source>
        <dbReference type="Proteomes" id="UP000017831"/>
    </source>
</evidence>
<protein>
    <recommendedName>
        <fullName evidence="3">AAA-ATPase-like domain-containing protein</fullName>
    </recommendedName>
</protein>
<gene>
    <name evidence="1" type="ORF">HMPREF1534_03680</name>
</gene>
<keyword evidence="2" id="KW-1185">Reference proteome</keyword>
<dbReference type="AlphaFoldDB" id="U6R7P2"/>
<dbReference type="PANTHER" id="PTHR34825:SF1">
    <property type="entry name" value="AAA-ATPASE-LIKE DOMAIN-CONTAINING PROTEIN"/>
    <property type="match status" value="1"/>
</dbReference>
<comment type="caution">
    <text evidence="1">The sequence shown here is derived from an EMBL/GenBank/DDBJ whole genome shotgun (WGS) entry which is preliminary data.</text>
</comment>
<evidence type="ECO:0000313" key="1">
    <source>
        <dbReference type="EMBL" id="EOA52254.1"/>
    </source>
</evidence>